<dbReference type="InterPro" id="IPR011990">
    <property type="entry name" value="TPR-like_helical_dom_sf"/>
</dbReference>
<comment type="caution">
    <text evidence="2">The sequence shown here is derived from an EMBL/GenBank/DDBJ whole genome shotgun (WGS) entry which is preliminary data.</text>
</comment>
<protein>
    <recommendedName>
        <fullName evidence="1">Clr5 domain-containing protein</fullName>
    </recommendedName>
</protein>
<dbReference type="Gene3D" id="1.25.40.10">
    <property type="entry name" value="Tetratricopeptide repeat domain"/>
    <property type="match status" value="1"/>
</dbReference>
<gene>
    <name evidence="2" type="ORF">HETSPECPRED_004468</name>
</gene>
<proteinExistence type="predicted"/>
<dbReference type="OrthoDB" id="5308957at2759"/>
<feature type="domain" description="Clr5" evidence="1">
    <location>
        <begin position="15"/>
        <end position="64"/>
    </location>
</feature>
<dbReference type="InterPro" id="IPR025676">
    <property type="entry name" value="Clr5_dom"/>
</dbReference>
<evidence type="ECO:0000313" key="3">
    <source>
        <dbReference type="Proteomes" id="UP000664521"/>
    </source>
</evidence>
<reference evidence="2" key="1">
    <citation type="submission" date="2021-03" db="EMBL/GenBank/DDBJ databases">
        <authorList>
            <person name="Tagirdzhanova G."/>
        </authorList>
    </citation>
    <scope>NUCLEOTIDE SEQUENCE</scope>
</reference>
<dbReference type="AlphaFoldDB" id="A0A8H3FAT3"/>
<dbReference type="PANTHER" id="PTHR38788:SF3">
    <property type="entry name" value="CLR5 DOMAIN-CONTAINING PROTEIN"/>
    <property type="match status" value="1"/>
</dbReference>
<sequence>MDISNVAHSSNWANTADWEQNKNIITQLYAENTLPKVMEIMESQGFKATIRMYRQRIKDWSLDKNHKDKEMKAVVRKHEGRIAKGKASTIRIRGRDIDYRDVVRYWKRKNLSIDAVLALRSLSKTPEAVECFTPLPSPIKTPEVFAVPESIFRTLRDYHRGSLEAGVWRSIGENALVRTTKFSNAEINWAITLFHHCLTYIDLMENNSFEEANCEFSRICATIEKVIHAEDPATFSRLLRLVPFAYSRGEPKIVFDILGHVSAVGGLVLGDQHPFKLVCGWLASLDPVDRRLSEDILGRSTKMIYETFKGILGPLHFTTIYSLLEHFYLVQMSDQNIGNQKLALRNLLNDCETTLGPDDPRTMHVRLRLAWHYLYQREYTAAKEEVQGFVIQNILEAHQINGLEVLAESLYGLNEIHEAFVTLRQAIDLAIREWGVDDTEIQHMMLTLERWMLKQGMPESAAQVREERLRLRDCETDSGAAHTDLSYDPDTEWIEGEL</sequence>
<evidence type="ECO:0000259" key="1">
    <source>
        <dbReference type="Pfam" id="PF14420"/>
    </source>
</evidence>
<dbReference type="Pfam" id="PF14420">
    <property type="entry name" value="Clr5"/>
    <property type="match status" value="1"/>
</dbReference>
<dbReference type="PANTHER" id="PTHR38788">
    <property type="entry name" value="CLR5 DOMAIN-CONTAINING PROTEIN"/>
    <property type="match status" value="1"/>
</dbReference>
<dbReference type="Proteomes" id="UP000664521">
    <property type="component" value="Unassembled WGS sequence"/>
</dbReference>
<keyword evidence="3" id="KW-1185">Reference proteome</keyword>
<dbReference type="SUPFAM" id="SSF48452">
    <property type="entry name" value="TPR-like"/>
    <property type="match status" value="1"/>
</dbReference>
<dbReference type="EMBL" id="CAJPDS010000027">
    <property type="protein sequence ID" value="CAF9921226.1"/>
    <property type="molecule type" value="Genomic_DNA"/>
</dbReference>
<organism evidence="2 3">
    <name type="scientific">Heterodermia speciosa</name>
    <dbReference type="NCBI Taxonomy" id="116794"/>
    <lineage>
        <taxon>Eukaryota</taxon>
        <taxon>Fungi</taxon>
        <taxon>Dikarya</taxon>
        <taxon>Ascomycota</taxon>
        <taxon>Pezizomycotina</taxon>
        <taxon>Lecanoromycetes</taxon>
        <taxon>OSLEUM clade</taxon>
        <taxon>Lecanoromycetidae</taxon>
        <taxon>Caliciales</taxon>
        <taxon>Physciaceae</taxon>
        <taxon>Heterodermia</taxon>
    </lineage>
</organism>
<evidence type="ECO:0000313" key="2">
    <source>
        <dbReference type="EMBL" id="CAF9921226.1"/>
    </source>
</evidence>
<name>A0A8H3FAT3_9LECA</name>
<accession>A0A8H3FAT3</accession>